<name>A0A2P2M2F2_RHIMU</name>
<evidence type="ECO:0000313" key="1">
    <source>
        <dbReference type="EMBL" id="MBX24416.1"/>
    </source>
</evidence>
<proteinExistence type="predicted"/>
<accession>A0A2P2M2F2</accession>
<protein>
    <submittedName>
        <fullName evidence="1">Uncharacterized protein</fullName>
    </submittedName>
</protein>
<dbReference type="AlphaFoldDB" id="A0A2P2M2F2"/>
<sequence>MPFRRRRAPLNGELDFNL</sequence>
<organism evidence="1">
    <name type="scientific">Rhizophora mucronata</name>
    <name type="common">Asiatic mangrove</name>
    <dbReference type="NCBI Taxonomy" id="61149"/>
    <lineage>
        <taxon>Eukaryota</taxon>
        <taxon>Viridiplantae</taxon>
        <taxon>Streptophyta</taxon>
        <taxon>Embryophyta</taxon>
        <taxon>Tracheophyta</taxon>
        <taxon>Spermatophyta</taxon>
        <taxon>Magnoliopsida</taxon>
        <taxon>eudicotyledons</taxon>
        <taxon>Gunneridae</taxon>
        <taxon>Pentapetalae</taxon>
        <taxon>rosids</taxon>
        <taxon>fabids</taxon>
        <taxon>Malpighiales</taxon>
        <taxon>Rhizophoraceae</taxon>
        <taxon>Rhizophora</taxon>
    </lineage>
</organism>
<dbReference type="EMBL" id="GGEC01043932">
    <property type="protein sequence ID" value="MBX24416.1"/>
    <property type="molecule type" value="Transcribed_RNA"/>
</dbReference>
<reference evidence="1" key="1">
    <citation type="submission" date="2018-02" db="EMBL/GenBank/DDBJ databases">
        <title>Rhizophora mucronata_Transcriptome.</title>
        <authorList>
            <person name="Meera S.P."/>
            <person name="Sreeshan A."/>
            <person name="Augustine A."/>
        </authorList>
    </citation>
    <scope>NUCLEOTIDE SEQUENCE</scope>
    <source>
        <tissue evidence="1">Leaf</tissue>
    </source>
</reference>